<dbReference type="GO" id="GO:0016740">
    <property type="term" value="F:transferase activity"/>
    <property type="evidence" value="ECO:0007669"/>
    <property type="project" value="UniProtKB-KW"/>
</dbReference>
<sequence>MLKSLLSKVSIDRDANAGRAGHDPFGRFVVVSFYTPGGYYEEKAVELREMCDSFGLEHDISEITLEPHENWADICRRKVRHYHAMLHKHKCDIMWLDVDSVLMGDISELHRGTFDVALFMRNFKYLPQYNPGMLARTFHPGYLLFRYTPRSLQFLEDCMEIDRTHEGDFTDDYILEEAFRTSEAQLRIMLLSPDDIERPVDTGQKPEALFRHGDSGNVDTYKGKVRQHTPRLLEGESQKKVLMDAVGAAARAGRRSDVITYMRRVLTVKPDDFETHIKLLTTLEKAGDPRRLKAEVKRGLASEELAPYTLRFQLLAALRDHDWDTADRLMTEIEATGHERMIAFSRSRMFRYSLDRRAEEQGVAEADRTPLFWWEEPYPGNLGDIVNPYIVEGLSGIPPRYLRGGEAVCAIGSIIKFAKPGTPVWGSGSPHENDHLDPLADYRAVRGPMTRDLVLRNGGTCPEIYGDAAWFLPILYRPEIAQTHRTGLILHYTHEEAPIDVGDEIRRIDIRRLGYDQIEAFLDEMLSCERIISTSLHGVIIAQAYGIPAALATASASSKQVHGDGIKFRDYFMSVGLDGPIPPYDVCESGVRDRTLPEEIFRTAARKIPLQPLLEAAPFTPLPEMHDRAAAFDAT</sequence>
<evidence type="ECO:0000259" key="1">
    <source>
        <dbReference type="Pfam" id="PF04230"/>
    </source>
</evidence>
<dbReference type="EMBL" id="APVH01000075">
    <property type="protein sequence ID" value="EPX75544.1"/>
    <property type="molecule type" value="Genomic_DNA"/>
</dbReference>
<protein>
    <submittedName>
        <fullName evidence="2">Xanthan biosynthesis pyruvyl transferase GumL</fullName>
    </submittedName>
</protein>
<dbReference type="AlphaFoldDB" id="S9RNJ4"/>
<dbReference type="Proteomes" id="UP000015347">
    <property type="component" value="Unassembled WGS sequence"/>
</dbReference>
<reference evidence="3" key="1">
    <citation type="journal article" date="2014" name="Stand. Genomic Sci.">
        <title>Genome sequence of the exopolysaccharide-producing Salipiger mucosus type strain (DSM 16094(T)), a moderately halophilic member of the Roseobacter clade.</title>
        <authorList>
            <person name="Riedel T."/>
            <person name="Spring S."/>
            <person name="Fiebig A."/>
            <person name="Petersen J."/>
            <person name="Kyrpides N.C."/>
            <person name="Goker M."/>
            <person name="Klenk H.P."/>
        </authorList>
    </citation>
    <scope>NUCLEOTIDE SEQUENCE [LARGE SCALE GENOMIC DNA]</scope>
    <source>
        <strain evidence="3">DSM 16094</strain>
    </source>
</reference>
<keyword evidence="2" id="KW-0808">Transferase</keyword>
<dbReference type="eggNOG" id="COG0457">
    <property type="taxonomic scope" value="Bacteria"/>
</dbReference>
<evidence type="ECO:0000313" key="2">
    <source>
        <dbReference type="EMBL" id="EPX75544.1"/>
    </source>
</evidence>
<name>S9RNJ4_9RHOB</name>
<organism evidence="2 3">
    <name type="scientific">Salipiger mucosus DSM 16094</name>
    <dbReference type="NCBI Taxonomy" id="1123237"/>
    <lineage>
        <taxon>Bacteria</taxon>
        <taxon>Pseudomonadati</taxon>
        <taxon>Pseudomonadota</taxon>
        <taxon>Alphaproteobacteria</taxon>
        <taxon>Rhodobacterales</taxon>
        <taxon>Roseobacteraceae</taxon>
        <taxon>Salipiger</taxon>
    </lineage>
</organism>
<evidence type="ECO:0000313" key="3">
    <source>
        <dbReference type="Proteomes" id="UP000015347"/>
    </source>
</evidence>
<keyword evidence="3" id="KW-1185">Reference proteome</keyword>
<dbReference type="InterPro" id="IPR007345">
    <property type="entry name" value="Polysacch_pyruvyl_Trfase"/>
</dbReference>
<dbReference type="OrthoDB" id="9803627at2"/>
<dbReference type="STRING" id="1123237.Salmuc_03178"/>
<comment type="caution">
    <text evidence="2">The sequence shown here is derived from an EMBL/GenBank/DDBJ whole genome shotgun (WGS) entry which is preliminary data.</text>
</comment>
<dbReference type="RefSeq" id="WP_020039279.1">
    <property type="nucleotide sequence ID" value="NZ_KE557294.1"/>
</dbReference>
<dbReference type="HOGENOM" id="CLU_437337_0_0_5"/>
<gene>
    <name evidence="2" type="ORF">Salmuc_03178</name>
</gene>
<feature type="domain" description="Polysaccharide pyruvyl transferase" evidence="1">
    <location>
        <begin position="440"/>
        <end position="549"/>
    </location>
</feature>
<accession>S9RNJ4</accession>
<dbReference type="Pfam" id="PF04230">
    <property type="entry name" value="PS_pyruv_trans"/>
    <property type="match status" value="1"/>
</dbReference>
<proteinExistence type="predicted"/>